<keyword evidence="2" id="KW-0479">Metal-binding</keyword>
<evidence type="ECO:0000256" key="2">
    <source>
        <dbReference type="ARBA" id="ARBA00022723"/>
    </source>
</evidence>
<evidence type="ECO:0008006" key="9">
    <source>
        <dbReference type="Google" id="ProtNLM"/>
    </source>
</evidence>
<dbReference type="PANTHER" id="PTHR46481">
    <property type="entry name" value="ZINC FINGER BED DOMAIN-CONTAINING PROTEIN 4"/>
    <property type="match status" value="1"/>
</dbReference>
<dbReference type="PANTHER" id="PTHR46481:SF10">
    <property type="entry name" value="ZINC FINGER BED DOMAIN-CONTAINING PROTEIN 39"/>
    <property type="match status" value="1"/>
</dbReference>
<reference evidence="7" key="1">
    <citation type="journal article" date="2023" name="G3 (Bethesda)">
        <title>A reference genome for the long-term kleptoplast-retaining sea slug Elysia crispata morphotype clarki.</title>
        <authorList>
            <person name="Eastman K.E."/>
            <person name="Pendleton A.L."/>
            <person name="Shaikh M.A."/>
            <person name="Suttiyut T."/>
            <person name="Ogas R."/>
            <person name="Tomko P."/>
            <person name="Gavelis G."/>
            <person name="Widhalm J.R."/>
            <person name="Wisecaver J.H."/>
        </authorList>
    </citation>
    <scope>NUCLEOTIDE SEQUENCE</scope>
    <source>
        <strain evidence="7">ECLA1</strain>
    </source>
</reference>
<feature type="compositionally biased region" description="Basic and acidic residues" evidence="6">
    <location>
        <begin position="11"/>
        <end position="21"/>
    </location>
</feature>
<name>A0AAE0ZRD6_9GAST</name>
<evidence type="ECO:0000256" key="1">
    <source>
        <dbReference type="ARBA" id="ARBA00004123"/>
    </source>
</evidence>
<keyword evidence="5" id="KW-0539">Nucleus</keyword>
<keyword evidence="8" id="KW-1185">Reference proteome</keyword>
<evidence type="ECO:0000256" key="3">
    <source>
        <dbReference type="ARBA" id="ARBA00022771"/>
    </source>
</evidence>
<feature type="region of interest" description="Disordered" evidence="6">
    <location>
        <begin position="1"/>
        <end position="21"/>
    </location>
</feature>
<dbReference type="AlphaFoldDB" id="A0AAE0ZRD6"/>
<evidence type="ECO:0000313" key="7">
    <source>
        <dbReference type="EMBL" id="KAK3773616.1"/>
    </source>
</evidence>
<evidence type="ECO:0000256" key="5">
    <source>
        <dbReference type="ARBA" id="ARBA00023242"/>
    </source>
</evidence>
<comment type="caution">
    <text evidence="7">The sequence shown here is derived from an EMBL/GenBank/DDBJ whole genome shotgun (WGS) entry which is preliminary data.</text>
</comment>
<dbReference type="InterPro" id="IPR052035">
    <property type="entry name" value="ZnF_BED_domain_contain"/>
</dbReference>
<organism evidence="7 8">
    <name type="scientific">Elysia crispata</name>
    <name type="common">lettuce slug</name>
    <dbReference type="NCBI Taxonomy" id="231223"/>
    <lineage>
        <taxon>Eukaryota</taxon>
        <taxon>Metazoa</taxon>
        <taxon>Spiralia</taxon>
        <taxon>Lophotrochozoa</taxon>
        <taxon>Mollusca</taxon>
        <taxon>Gastropoda</taxon>
        <taxon>Heterobranchia</taxon>
        <taxon>Euthyneura</taxon>
        <taxon>Panpulmonata</taxon>
        <taxon>Sacoglossa</taxon>
        <taxon>Placobranchoidea</taxon>
        <taxon>Plakobranchidae</taxon>
        <taxon>Elysia</taxon>
    </lineage>
</organism>
<gene>
    <name evidence="7" type="ORF">RRG08_022325</name>
</gene>
<dbReference type="SUPFAM" id="SSF140996">
    <property type="entry name" value="Hermes dimerisation domain"/>
    <property type="match status" value="1"/>
</dbReference>
<keyword evidence="3" id="KW-0863">Zinc-finger</keyword>
<dbReference type="EMBL" id="JAWDGP010003531">
    <property type="protein sequence ID" value="KAK3773616.1"/>
    <property type="molecule type" value="Genomic_DNA"/>
</dbReference>
<dbReference type="GO" id="GO:0005634">
    <property type="term" value="C:nucleus"/>
    <property type="evidence" value="ECO:0007669"/>
    <property type="project" value="UniProtKB-SubCell"/>
</dbReference>
<sequence length="138" mass="15860">MTQSTLASALDRNKPYPRDSARKRELDQLVLRMVTRDLQPISVVENEGFRDIMKNMNPKYELPNRKKLANELLVARYKEVKAQLKAELFTATDVCATTDIWTSRQASHYILHSWELRSAVLATTKMTDDHTASNIVQP</sequence>
<accession>A0AAE0ZRD6</accession>
<dbReference type="Proteomes" id="UP001283361">
    <property type="component" value="Unassembled WGS sequence"/>
</dbReference>
<evidence type="ECO:0000313" key="8">
    <source>
        <dbReference type="Proteomes" id="UP001283361"/>
    </source>
</evidence>
<proteinExistence type="predicted"/>
<evidence type="ECO:0000256" key="6">
    <source>
        <dbReference type="SAM" id="MobiDB-lite"/>
    </source>
</evidence>
<evidence type="ECO:0000256" key="4">
    <source>
        <dbReference type="ARBA" id="ARBA00022833"/>
    </source>
</evidence>
<keyword evidence="4" id="KW-0862">Zinc</keyword>
<dbReference type="GO" id="GO:0008270">
    <property type="term" value="F:zinc ion binding"/>
    <property type="evidence" value="ECO:0007669"/>
    <property type="project" value="UniProtKB-KW"/>
</dbReference>
<dbReference type="Gene3D" id="1.10.10.1070">
    <property type="entry name" value="Zinc finger, BED domain-containing"/>
    <property type="match status" value="1"/>
</dbReference>
<protein>
    <recommendedName>
        <fullName evidence="9">Transposase</fullName>
    </recommendedName>
</protein>
<comment type="subcellular location">
    <subcellularLocation>
        <location evidence="1">Nucleus</location>
    </subcellularLocation>
</comment>